<reference evidence="7" key="1">
    <citation type="journal article" date="2012" name="Nat. Biotechnol.">
        <title>Reference genome sequence of the model plant Setaria.</title>
        <authorList>
            <person name="Bennetzen J.L."/>
            <person name="Schmutz J."/>
            <person name="Wang H."/>
            <person name="Percifield R."/>
            <person name="Hawkins J."/>
            <person name="Pontaroli A.C."/>
            <person name="Estep M."/>
            <person name="Feng L."/>
            <person name="Vaughn J.N."/>
            <person name="Grimwood J."/>
            <person name="Jenkins J."/>
            <person name="Barry K."/>
            <person name="Lindquist E."/>
            <person name="Hellsten U."/>
            <person name="Deshpande S."/>
            <person name="Wang X."/>
            <person name="Wu X."/>
            <person name="Mitros T."/>
            <person name="Triplett J."/>
            <person name="Yang X."/>
            <person name="Ye C.Y."/>
            <person name="Mauro-Herrera M."/>
            <person name="Wang L."/>
            <person name="Li P."/>
            <person name="Sharma M."/>
            <person name="Sharma R."/>
            <person name="Ronald P.C."/>
            <person name="Panaud O."/>
            <person name="Kellogg E.A."/>
            <person name="Brutnell T.P."/>
            <person name="Doust A.N."/>
            <person name="Tuskan G.A."/>
            <person name="Rokhsar D."/>
            <person name="Devos K.M."/>
        </authorList>
    </citation>
    <scope>NUCLEOTIDE SEQUENCE [LARGE SCALE GENOMIC DNA]</scope>
    <source>
        <strain evidence="7">Yugu1</strain>
    </source>
</reference>
<dbReference type="EMBL" id="CM003529">
    <property type="protein sequence ID" value="RCV09797.1"/>
    <property type="molecule type" value="Genomic_DNA"/>
</dbReference>
<dbReference type="Pfam" id="PF13923">
    <property type="entry name" value="zf-C3HC4_2"/>
    <property type="match status" value="1"/>
</dbReference>
<feature type="region of interest" description="Disordered" evidence="5">
    <location>
        <begin position="322"/>
        <end position="342"/>
    </location>
</feature>
<dbReference type="PANTHER" id="PTHR46293:SF14">
    <property type="match status" value="1"/>
</dbReference>
<dbReference type="SUPFAM" id="SSF57850">
    <property type="entry name" value="RING/U-box"/>
    <property type="match status" value="1"/>
</dbReference>
<dbReference type="Gene3D" id="3.30.40.10">
    <property type="entry name" value="Zinc/RING finger domain, C3HC4 (zinc finger)"/>
    <property type="match status" value="1"/>
</dbReference>
<dbReference type="AlphaFoldDB" id="A0A368PVJ2"/>
<keyword evidence="2 4" id="KW-0863">Zinc-finger</keyword>
<evidence type="ECO:0000256" key="3">
    <source>
        <dbReference type="ARBA" id="ARBA00022833"/>
    </source>
</evidence>
<feature type="compositionally biased region" description="Basic and acidic residues" evidence="5">
    <location>
        <begin position="256"/>
        <end position="265"/>
    </location>
</feature>
<evidence type="ECO:0000256" key="1">
    <source>
        <dbReference type="ARBA" id="ARBA00022723"/>
    </source>
</evidence>
<keyword evidence="1" id="KW-0479">Metal-binding</keyword>
<organism evidence="7">
    <name type="scientific">Setaria italica</name>
    <name type="common">Foxtail millet</name>
    <name type="synonym">Panicum italicum</name>
    <dbReference type="NCBI Taxonomy" id="4555"/>
    <lineage>
        <taxon>Eukaryota</taxon>
        <taxon>Viridiplantae</taxon>
        <taxon>Streptophyta</taxon>
        <taxon>Embryophyta</taxon>
        <taxon>Tracheophyta</taxon>
        <taxon>Spermatophyta</taxon>
        <taxon>Magnoliopsida</taxon>
        <taxon>Liliopsida</taxon>
        <taxon>Poales</taxon>
        <taxon>Poaceae</taxon>
        <taxon>PACMAD clade</taxon>
        <taxon>Panicoideae</taxon>
        <taxon>Panicodae</taxon>
        <taxon>Paniceae</taxon>
        <taxon>Cenchrinae</taxon>
        <taxon>Setaria</taxon>
    </lineage>
</organism>
<dbReference type="OrthoDB" id="695217at2759"/>
<dbReference type="InterPro" id="IPR001841">
    <property type="entry name" value="Znf_RING"/>
</dbReference>
<name>A0A368PVJ2_SETIT</name>
<dbReference type="GO" id="GO:0008270">
    <property type="term" value="F:zinc ion binding"/>
    <property type="evidence" value="ECO:0007669"/>
    <property type="project" value="UniProtKB-KW"/>
</dbReference>
<sequence>MGITRRTKQALICHEVILRKRGRQASPVAGPCSHGAAVAQGADSAEVMGRRSSIAPCVACVLCGGLLRDAAVIPECLHSFCRECIVEKFTDKNINRCPKCDTDLGCNPLEKLRNELTDEVDPWIVAVERSKTRMATDEEWSTEGWTAAMTREEVGREEVAERANAATAAREEADEARALEVVSARALEGVSALTAQVEAERARAQSLEDQVVRLRRELEAARASEADARRQVADQKREAETTAEMTRSAVDSAGHQLEEYGLRPTEEERTVAAETAEYVLACCLSRDPSFGLEIVLEGVAADEVDKLRGRARETALRLAQIMVRNDSPPQAGDDSDGDGVDA</sequence>
<dbReference type="PROSITE" id="PS00518">
    <property type="entry name" value="ZF_RING_1"/>
    <property type="match status" value="1"/>
</dbReference>
<dbReference type="InterPro" id="IPR044807">
    <property type="entry name" value="DRIP1-like"/>
</dbReference>
<evidence type="ECO:0000256" key="2">
    <source>
        <dbReference type="ARBA" id="ARBA00022771"/>
    </source>
</evidence>
<dbReference type="PROSITE" id="PS50089">
    <property type="entry name" value="ZF_RING_2"/>
    <property type="match status" value="1"/>
</dbReference>
<evidence type="ECO:0000256" key="5">
    <source>
        <dbReference type="SAM" id="MobiDB-lite"/>
    </source>
</evidence>
<dbReference type="PANTHER" id="PTHR46293">
    <property type="entry name" value="E3 UBIQUITIN PROTEIN LIGASE DRIP1"/>
    <property type="match status" value="1"/>
</dbReference>
<dbReference type="InterPro" id="IPR017907">
    <property type="entry name" value="Znf_RING_CS"/>
</dbReference>
<proteinExistence type="predicted"/>
<dbReference type="InterPro" id="IPR013083">
    <property type="entry name" value="Znf_RING/FYVE/PHD"/>
</dbReference>
<evidence type="ECO:0000313" key="7">
    <source>
        <dbReference type="EMBL" id="RCV09797.1"/>
    </source>
</evidence>
<dbReference type="CDD" id="cd16525">
    <property type="entry name" value="RING-HC_PCGF"/>
    <property type="match status" value="1"/>
</dbReference>
<dbReference type="GO" id="GO:0004842">
    <property type="term" value="F:ubiquitin-protein transferase activity"/>
    <property type="evidence" value="ECO:0007669"/>
    <property type="project" value="InterPro"/>
</dbReference>
<accession>A0A368PVJ2</accession>
<feature type="compositionally biased region" description="Basic and acidic residues" evidence="5">
    <location>
        <begin position="224"/>
        <end position="240"/>
    </location>
</feature>
<gene>
    <name evidence="7" type="ORF">SETIT_2G058700v2</name>
</gene>
<evidence type="ECO:0000256" key="4">
    <source>
        <dbReference type="PROSITE-ProRule" id="PRU00175"/>
    </source>
</evidence>
<feature type="compositionally biased region" description="Acidic residues" evidence="5">
    <location>
        <begin position="333"/>
        <end position="342"/>
    </location>
</feature>
<dbReference type="SMART" id="SM00184">
    <property type="entry name" value="RING"/>
    <property type="match status" value="1"/>
</dbReference>
<feature type="region of interest" description="Disordered" evidence="5">
    <location>
        <begin position="224"/>
        <end position="265"/>
    </location>
</feature>
<protein>
    <recommendedName>
        <fullName evidence="6">RING-type domain-containing protein</fullName>
    </recommendedName>
</protein>
<feature type="domain" description="RING-type" evidence="6">
    <location>
        <begin position="60"/>
        <end position="101"/>
    </location>
</feature>
<evidence type="ECO:0000259" key="6">
    <source>
        <dbReference type="PROSITE" id="PS50089"/>
    </source>
</evidence>
<keyword evidence="3" id="KW-0862">Zinc</keyword>
<dbReference type="STRING" id="4555.A0A368PVJ2"/>
<reference evidence="7" key="2">
    <citation type="submission" date="2015-07" db="EMBL/GenBank/DDBJ databases">
        <authorList>
            <person name="Noorani M."/>
        </authorList>
    </citation>
    <scope>NUCLEOTIDE SEQUENCE</scope>
    <source>
        <strain evidence="7">Yugu1</strain>
    </source>
</reference>